<dbReference type="Proteomes" id="UP001165069">
    <property type="component" value="Unassembled WGS sequence"/>
</dbReference>
<sequence>MADILHRVGVDAPLARVYYALSSLEGLRHWWIGDATGDPSQGHTLDFGFCRMTVLESDPAGLVHWKCSAGPEEWVGTEMIFNLVWKEGQTFILFTHGNWREPVEFMHHCSTKWAAFLLSLRDWLETGAGRPTPHDLKIHVGD</sequence>
<keyword evidence="4" id="KW-1185">Reference proteome</keyword>
<dbReference type="SUPFAM" id="SSF55961">
    <property type="entry name" value="Bet v1-like"/>
    <property type="match status" value="1"/>
</dbReference>
<dbReference type="InterPro" id="IPR023393">
    <property type="entry name" value="START-like_dom_sf"/>
</dbReference>
<comment type="caution">
    <text evidence="3">The sequence shown here is derived from an EMBL/GenBank/DDBJ whole genome shotgun (WGS) entry which is preliminary data.</text>
</comment>
<reference evidence="3 4" key="1">
    <citation type="journal article" date="2023" name="Antonie Van Leeuwenhoek">
        <title>Mesoterricola silvestris gen. nov., sp. nov., Mesoterricola sediminis sp. nov., Geothrix oryzae sp. nov., Geothrix edaphica sp. nov., Geothrix rubra sp. nov., and Geothrix limicola sp. nov., six novel members of Acidobacteriota isolated from soils.</title>
        <authorList>
            <person name="Itoh H."/>
            <person name="Sugisawa Y."/>
            <person name="Mise K."/>
            <person name="Xu Z."/>
            <person name="Kuniyasu M."/>
            <person name="Ushijima N."/>
            <person name="Kawano K."/>
            <person name="Kobayashi E."/>
            <person name="Shiratori Y."/>
            <person name="Masuda Y."/>
            <person name="Senoo K."/>
        </authorList>
    </citation>
    <scope>NUCLEOTIDE SEQUENCE [LARGE SCALE GENOMIC DNA]</scope>
    <source>
        <strain evidence="3 4">Red804</strain>
    </source>
</reference>
<evidence type="ECO:0000256" key="1">
    <source>
        <dbReference type="ARBA" id="ARBA00006817"/>
    </source>
</evidence>
<comment type="similarity">
    <text evidence="1">Belongs to the AHA1 family.</text>
</comment>
<name>A0ABQ5QJX2_9BACT</name>
<protein>
    <submittedName>
        <fullName evidence="3">Activator of HSP90 ATPase</fullName>
    </submittedName>
</protein>
<evidence type="ECO:0000259" key="2">
    <source>
        <dbReference type="Pfam" id="PF08327"/>
    </source>
</evidence>
<proteinExistence type="inferred from homology"/>
<dbReference type="Gene3D" id="3.30.530.20">
    <property type="match status" value="1"/>
</dbReference>
<dbReference type="Pfam" id="PF08327">
    <property type="entry name" value="AHSA1"/>
    <property type="match status" value="1"/>
</dbReference>
<dbReference type="CDD" id="cd07814">
    <property type="entry name" value="SRPBCC_CalC_Aha1-like"/>
    <property type="match status" value="1"/>
</dbReference>
<dbReference type="EMBL" id="BSDE01000009">
    <property type="protein sequence ID" value="GLH74866.1"/>
    <property type="molecule type" value="Genomic_DNA"/>
</dbReference>
<evidence type="ECO:0000313" key="4">
    <source>
        <dbReference type="Proteomes" id="UP001165069"/>
    </source>
</evidence>
<feature type="domain" description="Activator of Hsp90 ATPase homologue 1/2-like C-terminal" evidence="2">
    <location>
        <begin position="11"/>
        <end position="124"/>
    </location>
</feature>
<dbReference type="RefSeq" id="WP_285577637.1">
    <property type="nucleotide sequence ID" value="NZ_BSDE01000009.1"/>
</dbReference>
<evidence type="ECO:0000313" key="3">
    <source>
        <dbReference type="EMBL" id="GLH74866.1"/>
    </source>
</evidence>
<organism evidence="3 4">
    <name type="scientific">Geothrix limicola</name>
    <dbReference type="NCBI Taxonomy" id="2927978"/>
    <lineage>
        <taxon>Bacteria</taxon>
        <taxon>Pseudomonadati</taxon>
        <taxon>Acidobacteriota</taxon>
        <taxon>Holophagae</taxon>
        <taxon>Holophagales</taxon>
        <taxon>Holophagaceae</taxon>
        <taxon>Geothrix</taxon>
    </lineage>
</organism>
<gene>
    <name evidence="3" type="ORF">GETHLI_33680</name>
</gene>
<dbReference type="InterPro" id="IPR013538">
    <property type="entry name" value="ASHA1/2-like_C"/>
</dbReference>
<accession>A0ABQ5QJX2</accession>